<name>A0A2K4ZQM6_9FIRM</name>
<evidence type="ECO:0000313" key="1">
    <source>
        <dbReference type="EMBL" id="SOY32783.1"/>
    </source>
</evidence>
<gene>
    <name evidence="1" type="ORF">AMURIS_05551</name>
</gene>
<dbReference type="AlphaFoldDB" id="A0A2K4ZQM6"/>
<dbReference type="EMBL" id="OFSM01000071">
    <property type="protein sequence ID" value="SOY32783.1"/>
    <property type="molecule type" value="Genomic_DNA"/>
</dbReference>
<proteinExistence type="predicted"/>
<accession>A0A2K4ZQM6</accession>
<protein>
    <submittedName>
        <fullName evidence="1">Uncharacterized protein</fullName>
    </submittedName>
</protein>
<organism evidence="1 2">
    <name type="scientific">Acetatifactor muris</name>
    <dbReference type="NCBI Taxonomy" id="879566"/>
    <lineage>
        <taxon>Bacteria</taxon>
        <taxon>Bacillati</taxon>
        <taxon>Bacillota</taxon>
        <taxon>Clostridia</taxon>
        <taxon>Lachnospirales</taxon>
        <taxon>Lachnospiraceae</taxon>
        <taxon>Acetatifactor</taxon>
    </lineage>
</organism>
<keyword evidence="2" id="KW-1185">Reference proteome</keyword>
<dbReference type="Proteomes" id="UP000236311">
    <property type="component" value="Unassembled WGS sequence"/>
</dbReference>
<reference evidence="1 2" key="1">
    <citation type="submission" date="2018-01" db="EMBL/GenBank/DDBJ databases">
        <authorList>
            <person name="Gaut B.S."/>
            <person name="Morton B.R."/>
            <person name="Clegg M.T."/>
            <person name="Duvall M.R."/>
        </authorList>
    </citation>
    <scope>NUCLEOTIDE SEQUENCE [LARGE SCALE GENOMIC DNA]</scope>
    <source>
        <strain evidence="1">GP69</strain>
    </source>
</reference>
<sequence>MISCFGMPFYMYGSYSVLGRLFIKAELKQGSDKT</sequence>
<evidence type="ECO:0000313" key="2">
    <source>
        <dbReference type="Proteomes" id="UP000236311"/>
    </source>
</evidence>